<accession>A0AAD2D4J7</accession>
<sequence>MEVNGGVEQKIRKKEVLIEERVYENMYQNTRMDDIDVLSRDYWSICDESIYFTEFVLKKMRKFKKTKVHTVTVWEYCNEKMFKEFLKASLIKEIPKFWMMFQNAGRFSINQLPNISKYLCLSCCDIDQRQFRKIIQVGRHIEEMKFEWCMIEFRDFKLSKSLHYAIKSIEFTILNSRDKNQQEKYEVEMKQGIQGFVKAASFTDLKQSLKSLKLYNNGKECSIPQWEI</sequence>
<comment type="caution">
    <text evidence="1">The sequence shown here is derived from an EMBL/GenBank/DDBJ whole genome shotgun (WGS) entry which is preliminary data.</text>
</comment>
<evidence type="ECO:0000313" key="1">
    <source>
        <dbReference type="EMBL" id="CAI2379700.1"/>
    </source>
</evidence>
<dbReference type="Proteomes" id="UP001295684">
    <property type="component" value="Unassembled WGS sequence"/>
</dbReference>
<gene>
    <name evidence="1" type="ORF">ECRASSUSDP1_LOCUS21113</name>
</gene>
<dbReference type="AlphaFoldDB" id="A0AAD2D4J7"/>
<proteinExistence type="predicted"/>
<organism evidence="1 2">
    <name type="scientific">Euplotes crassus</name>
    <dbReference type="NCBI Taxonomy" id="5936"/>
    <lineage>
        <taxon>Eukaryota</taxon>
        <taxon>Sar</taxon>
        <taxon>Alveolata</taxon>
        <taxon>Ciliophora</taxon>
        <taxon>Intramacronucleata</taxon>
        <taxon>Spirotrichea</taxon>
        <taxon>Hypotrichia</taxon>
        <taxon>Euplotida</taxon>
        <taxon>Euplotidae</taxon>
        <taxon>Moneuplotes</taxon>
    </lineage>
</organism>
<name>A0AAD2D4J7_EUPCR</name>
<protein>
    <submittedName>
        <fullName evidence="1">Uncharacterized protein</fullName>
    </submittedName>
</protein>
<evidence type="ECO:0000313" key="2">
    <source>
        <dbReference type="Proteomes" id="UP001295684"/>
    </source>
</evidence>
<keyword evidence="2" id="KW-1185">Reference proteome</keyword>
<reference evidence="1" key="1">
    <citation type="submission" date="2023-07" db="EMBL/GenBank/DDBJ databases">
        <authorList>
            <consortium name="AG Swart"/>
            <person name="Singh M."/>
            <person name="Singh A."/>
            <person name="Seah K."/>
            <person name="Emmerich C."/>
        </authorList>
    </citation>
    <scope>NUCLEOTIDE SEQUENCE</scope>
    <source>
        <strain evidence="1">DP1</strain>
    </source>
</reference>
<dbReference type="EMBL" id="CAMPGE010021555">
    <property type="protein sequence ID" value="CAI2379700.1"/>
    <property type="molecule type" value="Genomic_DNA"/>
</dbReference>